<evidence type="ECO:0000256" key="11">
    <source>
        <dbReference type="SAM" id="Phobius"/>
    </source>
</evidence>
<keyword evidence="9" id="KW-0325">Glycoprotein</keyword>
<dbReference type="GO" id="GO:0006955">
    <property type="term" value="P:immune response"/>
    <property type="evidence" value="ECO:0007669"/>
    <property type="project" value="TreeGrafter"/>
</dbReference>
<dbReference type="Pfam" id="PF07686">
    <property type="entry name" value="V-set"/>
    <property type="match status" value="1"/>
</dbReference>
<comment type="subcellular location">
    <subcellularLocation>
        <location evidence="1">Cell membrane</location>
        <topology evidence="1">Single-pass type I membrane protein</topology>
    </subcellularLocation>
</comment>
<dbReference type="Gene3D" id="2.60.40.10">
    <property type="entry name" value="Immunoglobulins"/>
    <property type="match status" value="1"/>
</dbReference>
<dbReference type="GO" id="GO:0031295">
    <property type="term" value="P:T cell costimulation"/>
    <property type="evidence" value="ECO:0007669"/>
    <property type="project" value="TreeGrafter"/>
</dbReference>
<keyword evidence="5 11" id="KW-1133">Transmembrane helix</keyword>
<feature type="transmembrane region" description="Helical" evidence="11">
    <location>
        <begin position="149"/>
        <end position="173"/>
    </location>
</feature>
<dbReference type="Proteomes" id="UP000824782">
    <property type="component" value="Unassembled WGS sequence"/>
</dbReference>
<dbReference type="GO" id="GO:0042130">
    <property type="term" value="P:negative regulation of T cell proliferation"/>
    <property type="evidence" value="ECO:0007669"/>
    <property type="project" value="TreeGrafter"/>
</dbReference>
<keyword evidence="8" id="KW-0675">Receptor</keyword>
<keyword evidence="15" id="KW-1185">Reference proteome</keyword>
<evidence type="ECO:0000256" key="10">
    <source>
        <dbReference type="ARBA" id="ARBA00023319"/>
    </source>
</evidence>
<dbReference type="PANTHER" id="PTHR25466">
    <property type="entry name" value="T-LYMPHOCYTE ACTIVATION ANTIGEN"/>
    <property type="match status" value="1"/>
</dbReference>
<keyword evidence="3 11" id="KW-0812">Transmembrane</keyword>
<gene>
    <name evidence="14" type="ORF">GDO81_006805</name>
</gene>
<name>A0AAV7D1G0_ENGPU</name>
<dbReference type="PANTHER" id="PTHR25466:SF9">
    <property type="entry name" value="FIBRONECTIN TYPE-III DOMAIN-CONTAINING PROTEIN"/>
    <property type="match status" value="1"/>
</dbReference>
<dbReference type="GO" id="GO:0071222">
    <property type="term" value="P:cellular response to lipopolysaccharide"/>
    <property type="evidence" value="ECO:0007669"/>
    <property type="project" value="TreeGrafter"/>
</dbReference>
<proteinExistence type="predicted"/>
<dbReference type="GO" id="GO:0009897">
    <property type="term" value="C:external side of plasma membrane"/>
    <property type="evidence" value="ECO:0007669"/>
    <property type="project" value="TreeGrafter"/>
</dbReference>
<dbReference type="SUPFAM" id="SSF48726">
    <property type="entry name" value="Immunoglobulin"/>
    <property type="match status" value="1"/>
</dbReference>
<organism evidence="14 15">
    <name type="scientific">Engystomops pustulosus</name>
    <name type="common">Tungara frog</name>
    <name type="synonym">Physalaemus pustulosus</name>
    <dbReference type="NCBI Taxonomy" id="76066"/>
    <lineage>
        <taxon>Eukaryota</taxon>
        <taxon>Metazoa</taxon>
        <taxon>Chordata</taxon>
        <taxon>Craniata</taxon>
        <taxon>Vertebrata</taxon>
        <taxon>Euteleostomi</taxon>
        <taxon>Amphibia</taxon>
        <taxon>Batrachia</taxon>
        <taxon>Anura</taxon>
        <taxon>Neobatrachia</taxon>
        <taxon>Hyloidea</taxon>
        <taxon>Leptodactylidae</taxon>
        <taxon>Leiuperinae</taxon>
        <taxon>Engystomops</taxon>
    </lineage>
</organism>
<dbReference type="InterPro" id="IPR013783">
    <property type="entry name" value="Ig-like_fold"/>
</dbReference>
<dbReference type="InterPro" id="IPR036179">
    <property type="entry name" value="Ig-like_dom_sf"/>
</dbReference>
<dbReference type="InterPro" id="IPR013106">
    <property type="entry name" value="Ig_V-set"/>
</dbReference>
<evidence type="ECO:0000256" key="9">
    <source>
        <dbReference type="ARBA" id="ARBA00023180"/>
    </source>
</evidence>
<keyword evidence="4 12" id="KW-0732">Signal</keyword>
<evidence type="ECO:0000256" key="5">
    <source>
        <dbReference type="ARBA" id="ARBA00022989"/>
    </source>
</evidence>
<dbReference type="InterPro" id="IPR051713">
    <property type="entry name" value="T-cell_Activation_Regulation"/>
</dbReference>
<evidence type="ECO:0000313" key="15">
    <source>
        <dbReference type="Proteomes" id="UP000824782"/>
    </source>
</evidence>
<feature type="signal peptide" evidence="12">
    <location>
        <begin position="1"/>
        <end position="19"/>
    </location>
</feature>
<keyword evidence="7" id="KW-1015">Disulfide bond</keyword>
<dbReference type="InterPro" id="IPR007110">
    <property type="entry name" value="Ig-like_dom"/>
</dbReference>
<feature type="chain" id="PRO_5043552119" description="Ig-like domain-containing protein" evidence="12">
    <location>
        <begin position="20"/>
        <end position="213"/>
    </location>
</feature>
<evidence type="ECO:0000256" key="3">
    <source>
        <dbReference type="ARBA" id="ARBA00022692"/>
    </source>
</evidence>
<dbReference type="AlphaFoldDB" id="A0AAV7D1G0"/>
<evidence type="ECO:0000259" key="13">
    <source>
        <dbReference type="PROSITE" id="PS50835"/>
    </source>
</evidence>
<dbReference type="PROSITE" id="PS50835">
    <property type="entry name" value="IG_LIKE"/>
    <property type="match status" value="1"/>
</dbReference>
<dbReference type="EMBL" id="WNYA01000002">
    <property type="protein sequence ID" value="KAG8590581.1"/>
    <property type="molecule type" value="Genomic_DNA"/>
</dbReference>
<keyword evidence="2" id="KW-1003">Cell membrane</keyword>
<evidence type="ECO:0000256" key="4">
    <source>
        <dbReference type="ARBA" id="ARBA00022729"/>
    </source>
</evidence>
<sequence length="213" mass="23989">MGVSASVFFFLSIICNIHAEITACPPVIPITLDVVAQLGSDILLPCSFTTNQLRQAVKNNSAVIWLKEVEYIVEISMTGQSSFWQSHHIRFQTFQSSAAKGNFSLFLTNLNRNDVGKYYCKLYNGVDCVVGHTVCKLDLDKSLWQNRTFLIGLASGCGGLLLLIIIPFAVYAVSKRRQNQRRNQSTPQPNPYDTSSAKEEYEVYANDIYHWDH</sequence>
<evidence type="ECO:0000256" key="8">
    <source>
        <dbReference type="ARBA" id="ARBA00023170"/>
    </source>
</evidence>
<reference evidence="14" key="1">
    <citation type="thesis" date="2020" institute="ProQuest LLC" country="789 East Eisenhower Parkway, Ann Arbor, MI, USA">
        <title>Comparative Genomics and Chromosome Evolution.</title>
        <authorList>
            <person name="Mudd A.B."/>
        </authorList>
    </citation>
    <scope>NUCLEOTIDE SEQUENCE</scope>
    <source>
        <strain evidence="14">237g6f4</strain>
        <tissue evidence="14">Blood</tissue>
    </source>
</reference>
<keyword evidence="10" id="KW-0393">Immunoglobulin domain</keyword>
<protein>
    <recommendedName>
        <fullName evidence="13">Ig-like domain-containing protein</fullName>
    </recommendedName>
</protein>
<comment type="caution">
    <text evidence="14">The sequence shown here is derived from an EMBL/GenBank/DDBJ whole genome shotgun (WGS) entry which is preliminary data.</text>
</comment>
<evidence type="ECO:0000256" key="2">
    <source>
        <dbReference type="ARBA" id="ARBA00022475"/>
    </source>
</evidence>
<feature type="domain" description="Ig-like" evidence="13">
    <location>
        <begin position="25"/>
        <end position="125"/>
    </location>
</feature>
<evidence type="ECO:0000313" key="14">
    <source>
        <dbReference type="EMBL" id="KAG8590581.1"/>
    </source>
</evidence>
<evidence type="ECO:0000256" key="7">
    <source>
        <dbReference type="ARBA" id="ARBA00023157"/>
    </source>
</evidence>
<evidence type="ECO:0000256" key="6">
    <source>
        <dbReference type="ARBA" id="ARBA00023136"/>
    </source>
</evidence>
<keyword evidence="6 11" id="KW-0472">Membrane</keyword>
<evidence type="ECO:0000256" key="1">
    <source>
        <dbReference type="ARBA" id="ARBA00004251"/>
    </source>
</evidence>
<dbReference type="GO" id="GO:0042102">
    <property type="term" value="P:positive regulation of T cell proliferation"/>
    <property type="evidence" value="ECO:0007669"/>
    <property type="project" value="TreeGrafter"/>
</dbReference>
<evidence type="ECO:0000256" key="12">
    <source>
        <dbReference type="SAM" id="SignalP"/>
    </source>
</evidence>
<accession>A0AAV7D1G0</accession>
<dbReference type="GO" id="GO:0007166">
    <property type="term" value="P:cell surface receptor signaling pathway"/>
    <property type="evidence" value="ECO:0007669"/>
    <property type="project" value="TreeGrafter"/>
</dbReference>